<dbReference type="SUPFAM" id="SSF46785">
    <property type="entry name" value="Winged helix' DNA-binding domain"/>
    <property type="match status" value="1"/>
</dbReference>
<evidence type="ECO:0000256" key="2">
    <source>
        <dbReference type="ARBA" id="ARBA00023125"/>
    </source>
</evidence>
<dbReference type="PANTHER" id="PTHR30136:SF35">
    <property type="entry name" value="HTH-TYPE TRANSCRIPTIONAL REGULATOR RV1719"/>
    <property type="match status" value="1"/>
</dbReference>
<dbReference type="Gene3D" id="1.10.10.10">
    <property type="entry name" value="Winged helix-like DNA-binding domain superfamily/Winged helix DNA-binding domain"/>
    <property type="match status" value="1"/>
</dbReference>
<dbReference type="InterPro" id="IPR029016">
    <property type="entry name" value="GAF-like_dom_sf"/>
</dbReference>
<dbReference type="InterPro" id="IPR036390">
    <property type="entry name" value="WH_DNA-bd_sf"/>
</dbReference>
<dbReference type="InterPro" id="IPR036388">
    <property type="entry name" value="WH-like_DNA-bd_sf"/>
</dbReference>
<dbReference type="Pfam" id="PF01614">
    <property type="entry name" value="IclR_C"/>
    <property type="match status" value="1"/>
</dbReference>
<feature type="domain" description="HTH iclR-type" evidence="4">
    <location>
        <begin position="42"/>
        <end position="102"/>
    </location>
</feature>
<evidence type="ECO:0000259" key="4">
    <source>
        <dbReference type="PROSITE" id="PS51077"/>
    </source>
</evidence>
<keyword evidence="3" id="KW-0804">Transcription</keyword>
<dbReference type="EMBL" id="NWSV01000009">
    <property type="protein sequence ID" value="PDT03249.1"/>
    <property type="molecule type" value="Genomic_DNA"/>
</dbReference>
<gene>
    <name evidence="6" type="ORF">CO666_16920</name>
</gene>
<dbReference type="PANTHER" id="PTHR30136">
    <property type="entry name" value="HELIX-TURN-HELIX TRANSCRIPTIONAL REGULATOR, ICLR FAMILY"/>
    <property type="match status" value="1"/>
</dbReference>
<dbReference type="PROSITE" id="PS51078">
    <property type="entry name" value="ICLR_ED"/>
    <property type="match status" value="1"/>
</dbReference>
<evidence type="ECO:0000256" key="3">
    <source>
        <dbReference type="ARBA" id="ARBA00023163"/>
    </source>
</evidence>
<dbReference type="InterPro" id="IPR014757">
    <property type="entry name" value="Tscrpt_reg_IclR_C"/>
</dbReference>
<reference evidence="6 7" key="1">
    <citation type="submission" date="2017-09" db="EMBL/GenBank/DDBJ databases">
        <title>Comparative genomics of rhizobia isolated from Phaseolus vulgaris in China.</title>
        <authorList>
            <person name="Tong W."/>
        </authorList>
    </citation>
    <scope>NUCLEOTIDE SEQUENCE [LARGE SCALE GENOMIC DNA]</scope>
    <source>
        <strain evidence="6 7">C5</strain>
    </source>
</reference>
<keyword evidence="7" id="KW-1185">Reference proteome</keyword>
<feature type="domain" description="IclR-ED" evidence="5">
    <location>
        <begin position="101"/>
        <end position="279"/>
    </location>
</feature>
<protein>
    <recommendedName>
        <fullName evidence="8">IclR family transcriptional regulator</fullName>
    </recommendedName>
</protein>
<dbReference type="GO" id="GO:0003677">
    <property type="term" value="F:DNA binding"/>
    <property type="evidence" value="ECO:0007669"/>
    <property type="project" value="UniProtKB-KW"/>
</dbReference>
<dbReference type="InterPro" id="IPR005471">
    <property type="entry name" value="Tscrpt_reg_IclR_N"/>
</dbReference>
<dbReference type="SUPFAM" id="SSF55781">
    <property type="entry name" value="GAF domain-like"/>
    <property type="match status" value="1"/>
</dbReference>
<evidence type="ECO:0000313" key="6">
    <source>
        <dbReference type="EMBL" id="PDT03249.1"/>
    </source>
</evidence>
<name>A0A2A6JAK9_9HYPH</name>
<sequence>MSSHCTWLFVPYCDYCVPQCGNRGKEKIMGDGVENSSKEGGVQVIARAAAILRALKQDGLSLGALAKITNLPRSTVQRIVDALAAEDLVETGDSGVRPGWGLQQLAQAGQSAIAVRVRPQLQELFERTHETVDISTRHGRQVAFLDRIISDQELRVVPITDRPRPLYAMANGKAVLSSMTTEQIEALLDEPFTALTPATLTNLRSLLSELENVRTEGFSYDREEHAPGVCAVGMPIRVPGMPPHAISVVVPASRYEQRLPVLKEALRECQAAMESALTASRRS</sequence>
<dbReference type="Pfam" id="PF09339">
    <property type="entry name" value="HTH_IclR"/>
    <property type="match status" value="1"/>
</dbReference>
<evidence type="ECO:0000259" key="5">
    <source>
        <dbReference type="PROSITE" id="PS51078"/>
    </source>
</evidence>
<dbReference type="GO" id="GO:0003700">
    <property type="term" value="F:DNA-binding transcription factor activity"/>
    <property type="evidence" value="ECO:0007669"/>
    <property type="project" value="TreeGrafter"/>
</dbReference>
<dbReference type="SMART" id="SM00346">
    <property type="entry name" value="HTH_ICLR"/>
    <property type="match status" value="1"/>
</dbReference>
<dbReference type="Gene3D" id="3.30.450.40">
    <property type="match status" value="1"/>
</dbReference>
<evidence type="ECO:0000313" key="7">
    <source>
        <dbReference type="Proteomes" id="UP000220768"/>
    </source>
</evidence>
<keyword evidence="1" id="KW-0805">Transcription regulation</keyword>
<dbReference type="PROSITE" id="PS51077">
    <property type="entry name" value="HTH_ICLR"/>
    <property type="match status" value="1"/>
</dbReference>
<dbReference type="InterPro" id="IPR050707">
    <property type="entry name" value="HTH_MetabolicPath_Reg"/>
</dbReference>
<keyword evidence="2" id="KW-0238">DNA-binding</keyword>
<dbReference type="Proteomes" id="UP000220768">
    <property type="component" value="Unassembled WGS sequence"/>
</dbReference>
<evidence type="ECO:0008006" key="8">
    <source>
        <dbReference type="Google" id="ProtNLM"/>
    </source>
</evidence>
<comment type="caution">
    <text evidence="6">The sequence shown here is derived from an EMBL/GenBank/DDBJ whole genome shotgun (WGS) entry which is preliminary data.</text>
</comment>
<dbReference type="RefSeq" id="WP_097613232.1">
    <property type="nucleotide sequence ID" value="NZ_NWSV01000009.1"/>
</dbReference>
<organism evidence="6 7">
    <name type="scientific">Rhizobium chutanense</name>
    <dbReference type="NCBI Taxonomy" id="2035448"/>
    <lineage>
        <taxon>Bacteria</taxon>
        <taxon>Pseudomonadati</taxon>
        <taxon>Pseudomonadota</taxon>
        <taxon>Alphaproteobacteria</taxon>
        <taxon>Hyphomicrobiales</taxon>
        <taxon>Rhizobiaceae</taxon>
        <taxon>Rhizobium/Agrobacterium group</taxon>
        <taxon>Rhizobium</taxon>
    </lineage>
</organism>
<dbReference type="AlphaFoldDB" id="A0A2A6JAK9"/>
<evidence type="ECO:0000256" key="1">
    <source>
        <dbReference type="ARBA" id="ARBA00023015"/>
    </source>
</evidence>
<proteinExistence type="predicted"/>
<dbReference type="GO" id="GO:0045892">
    <property type="term" value="P:negative regulation of DNA-templated transcription"/>
    <property type="evidence" value="ECO:0007669"/>
    <property type="project" value="TreeGrafter"/>
</dbReference>
<accession>A0A2A6JAK9</accession>